<feature type="binding site" evidence="10">
    <location>
        <position position="280"/>
    </location>
    <ligand>
        <name>Zn(2+)</name>
        <dbReference type="ChEBI" id="CHEBI:29105"/>
    </ligand>
</feature>
<feature type="binding site" evidence="10">
    <location>
        <begin position="150"/>
        <end position="153"/>
    </location>
    <ligand>
        <name>GTP</name>
        <dbReference type="ChEBI" id="CHEBI:37565"/>
    </ligand>
</feature>
<keyword evidence="4 10" id="KW-0699">rRNA-binding</keyword>
<dbReference type="InterPro" id="IPR027417">
    <property type="entry name" value="P-loop_NTPase"/>
</dbReference>
<dbReference type="Gene3D" id="3.40.50.300">
    <property type="entry name" value="P-loop containing nucleotide triphosphate hydrolases"/>
    <property type="match status" value="1"/>
</dbReference>
<dbReference type="PANTHER" id="PTHR32120:SF10">
    <property type="entry name" value="SMALL RIBOSOMAL SUBUNIT BIOGENESIS GTPASE RSGA"/>
    <property type="match status" value="1"/>
</dbReference>
<evidence type="ECO:0000256" key="8">
    <source>
        <dbReference type="ARBA" id="ARBA00022884"/>
    </source>
</evidence>
<evidence type="ECO:0000313" key="14">
    <source>
        <dbReference type="Proteomes" id="UP000244161"/>
    </source>
</evidence>
<keyword evidence="9 10" id="KW-0342">GTP-binding</keyword>
<dbReference type="EC" id="3.6.1.-" evidence="10"/>
<dbReference type="HAMAP" id="MF_01820">
    <property type="entry name" value="GTPase_RsgA"/>
    <property type="match status" value="1"/>
</dbReference>
<gene>
    <name evidence="10" type="primary">rsgA</name>
    <name evidence="13" type="ORF">C8U37_10676</name>
</gene>
<keyword evidence="2 10" id="KW-0690">Ribosome biogenesis</keyword>
<keyword evidence="5 10" id="KW-0547">Nucleotide-binding</keyword>
<dbReference type="InterPro" id="IPR004881">
    <property type="entry name" value="Ribosome_biogen_GTPase_RsgA"/>
</dbReference>
<comment type="caution">
    <text evidence="13">The sequence shown here is derived from an EMBL/GenBank/DDBJ whole genome shotgun (WGS) entry which is preliminary data.</text>
</comment>
<evidence type="ECO:0000259" key="11">
    <source>
        <dbReference type="PROSITE" id="PS50936"/>
    </source>
</evidence>
<feature type="domain" description="CP-type G" evidence="12">
    <location>
        <begin position="103"/>
        <end position="259"/>
    </location>
</feature>
<name>A0A2T5IMA1_9LACT</name>
<feature type="binding site" evidence="10">
    <location>
        <position position="287"/>
    </location>
    <ligand>
        <name>Zn(2+)</name>
        <dbReference type="ChEBI" id="CHEBI:29105"/>
    </ligand>
</feature>
<dbReference type="AlphaFoldDB" id="A0A2T5IMA1"/>
<dbReference type="Proteomes" id="UP000244161">
    <property type="component" value="Unassembled WGS sequence"/>
</dbReference>
<evidence type="ECO:0000256" key="7">
    <source>
        <dbReference type="ARBA" id="ARBA00022833"/>
    </source>
</evidence>
<dbReference type="GO" id="GO:0042274">
    <property type="term" value="P:ribosomal small subunit biogenesis"/>
    <property type="evidence" value="ECO:0007669"/>
    <property type="project" value="UniProtKB-UniRule"/>
</dbReference>
<comment type="similarity">
    <text evidence="10">Belongs to the TRAFAC class YlqF/YawG GTPase family. RsgA subfamily.</text>
</comment>
<dbReference type="GO" id="GO:0003924">
    <property type="term" value="F:GTPase activity"/>
    <property type="evidence" value="ECO:0007669"/>
    <property type="project" value="UniProtKB-UniRule"/>
</dbReference>
<evidence type="ECO:0000256" key="10">
    <source>
        <dbReference type="HAMAP-Rule" id="MF_01820"/>
    </source>
</evidence>
<keyword evidence="3 10" id="KW-0479">Metal-binding</keyword>
<dbReference type="InterPro" id="IPR030378">
    <property type="entry name" value="G_CP_dom"/>
</dbReference>
<dbReference type="OrthoDB" id="9809485at2"/>
<dbReference type="GO" id="GO:0005737">
    <property type="term" value="C:cytoplasm"/>
    <property type="evidence" value="ECO:0007669"/>
    <property type="project" value="UniProtKB-SubCell"/>
</dbReference>
<dbReference type="NCBIfam" id="TIGR00157">
    <property type="entry name" value="ribosome small subunit-dependent GTPase A"/>
    <property type="match status" value="1"/>
</dbReference>
<evidence type="ECO:0000256" key="2">
    <source>
        <dbReference type="ARBA" id="ARBA00022517"/>
    </source>
</evidence>
<keyword evidence="6 10" id="KW-0378">Hydrolase</keyword>
<dbReference type="PROSITE" id="PS50936">
    <property type="entry name" value="ENGC_GTPASE"/>
    <property type="match status" value="1"/>
</dbReference>
<protein>
    <recommendedName>
        <fullName evidence="10">Small ribosomal subunit biogenesis GTPase RsgA</fullName>
        <ecNumber evidence="10">3.6.1.-</ecNumber>
    </recommendedName>
</protein>
<dbReference type="GO" id="GO:0019843">
    <property type="term" value="F:rRNA binding"/>
    <property type="evidence" value="ECO:0007669"/>
    <property type="project" value="UniProtKB-KW"/>
</dbReference>
<evidence type="ECO:0000256" key="4">
    <source>
        <dbReference type="ARBA" id="ARBA00022730"/>
    </source>
</evidence>
<accession>A0A2T5IMA1</accession>
<dbReference type="InterPro" id="IPR010914">
    <property type="entry name" value="RsgA_GTPase_dom"/>
</dbReference>
<keyword evidence="8 10" id="KW-0694">RNA-binding</keyword>
<comment type="subunit">
    <text evidence="10">Monomer. Associates with 30S ribosomal subunit, binds 16S rRNA.</text>
</comment>
<comment type="subcellular location">
    <subcellularLocation>
        <location evidence="10">Cytoplasm</location>
    </subcellularLocation>
</comment>
<evidence type="ECO:0000256" key="1">
    <source>
        <dbReference type="ARBA" id="ARBA00022490"/>
    </source>
</evidence>
<keyword evidence="14" id="KW-1185">Reference proteome</keyword>
<sequence length="359" mass="40102">MQNRLSELGFADRFAQEAALYPDLHPARVIAQYKELYRVTTAESERLAEISGKMRHAAVEMSDYPAVGDFVMIDRNEGSQDHAIIHQTLTRKSVFIRKAAGKAHDVQVVAANIDIVFICMSLNNDFNLRRLERYLAIAWDSGATPVIVLTKADLCADIPEKLREIETIAFGVDVLVTSSLSEDGYTAVLKYITLGQTVVFIGSSGVGKSTLINRIIGEELNETREIRRDDKGRHATTNRELFLVPTGGCIIDTPGMREIGLESVDLAKTFSDIDALAEQCRFKDCRHELEPGCAVRQAIADCSLTEERLQSYLKLKKEAKYEGMNAKQIEKEKINTMFSDFGGIKNAKRYIKSRNKGNS</sequence>
<proteinExistence type="inferred from homology"/>
<keyword evidence="1 10" id="KW-0963">Cytoplasm</keyword>
<comment type="cofactor">
    <cofactor evidence="10">
        <name>Zn(2+)</name>
        <dbReference type="ChEBI" id="CHEBI:29105"/>
    </cofactor>
    <text evidence="10">Binds 1 zinc ion per subunit.</text>
</comment>
<keyword evidence="7 10" id="KW-0862">Zinc</keyword>
<dbReference type="GO" id="GO:0005525">
    <property type="term" value="F:GTP binding"/>
    <property type="evidence" value="ECO:0007669"/>
    <property type="project" value="UniProtKB-UniRule"/>
</dbReference>
<evidence type="ECO:0000313" key="13">
    <source>
        <dbReference type="EMBL" id="PTQ84948.1"/>
    </source>
</evidence>
<dbReference type="EMBL" id="QAOM01000006">
    <property type="protein sequence ID" value="PTQ84948.1"/>
    <property type="molecule type" value="Genomic_DNA"/>
</dbReference>
<comment type="function">
    <text evidence="10">One of several proteins that assist in the late maturation steps of the functional core of the 30S ribosomal subunit. Helps release RbfA from mature subunits. May play a role in the assembly of ribosomal proteins into the subunit. Circularly permuted GTPase that catalyzes slow GTP hydrolysis, GTPase activity is stimulated by the 30S ribosomal subunit.</text>
</comment>
<dbReference type="PANTHER" id="PTHR32120">
    <property type="entry name" value="SMALL RIBOSOMAL SUBUNIT BIOGENESIS GTPASE RSGA"/>
    <property type="match status" value="1"/>
</dbReference>
<dbReference type="CDD" id="cd01854">
    <property type="entry name" value="YjeQ_EngC"/>
    <property type="match status" value="1"/>
</dbReference>
<feature type="binding site" evidence="10">
    <location>
        <position position="285"/>
    </location>
    <ligand>
        <name>Zn(2+)</name>
        <dbReference type="ChEBI" id="CHEBI:29105"/>
    </ligand>
</feature>
<evidence type="ECO:0000256" key="6">
    <source>
        <dbReference type="ARBA" id="ARBA00022801"/>
    </source>
</evidence>
<organism evidence="13 14">
    <name type="scientific">Trichococcus patagoniensis</name>
    <dbReference type="NCBI Taxonomy" id="382641"/>
    <lineage>
        <taxon>Bacteria</taxon>
        <taxon>Bacillati</taxon>
        <taxon>Bacillota</taxon>
        <taxon>Bacilli</taxon>
        <taxon>Lactobacillales</taxon>
        <taxon>Carnobacteriaceae</taxon>
        <taxon>Trichococcus</taxon>
    </lineage>
</organism>
<evidence type="ECO:0000256" key="9">
    <source>
        <dbReference type="ARBA" id="ARBA00023134"/>
    </source>
</evidence>
<dbReference type="RefSeq" id="WP_108032211.1">
    <property type="nucleotide sequence ID" value="NZ_QAOM01000006.1"/>
</dbReference>
<feature type="binding site" evidence="10">
    <location>
        <begin position="202"/>
        <end position="210"/>
    </location>
    <ligand>
        <name>GTP</name>
        <dbReference type="ChEBI" id="CHEBI:37565"/>
    </ligand>
</feature>
<dbReference type="GO" id="GO:0046872">
    <property type="term" value="F:metal ion binding"/>
    <property type="evidence" value="ECO:0007669"/>
    <property type="project" value="UniProtKB-KW"/>
</dbReference>
<reference evidence="13 14" key="1">
    <citation type="submission" date="2018-04" db="EMBL/GenBank/DDBJ databases">
        <title>Genomic Encyclopedia of Archaeal and Bacterial Type Strains, Phase II (KMG-II): from individual species to whole genera.</title>
        <authorList>
            <person name="Goeker M."/>
        </authorList>
    </citation>
    <scope>NUCLEOTIDE SEQUENCE [LARGE SCALE GENOMIC DNA]</scope>
    <source>
        <strain evidence="13 14">DSM 18806</strain>
    </source>
</reference>
<feature type="domain" description="EngC GTPase" evidence="11">
    <location>
        <begin position="111"/>
        <end position="257"/>
    </location>
</feature>
<dbReference type="Pfam" id="PF03193">
    <property type="entry name" value="RsgA_GTPase"/>
    <property type="match status" value="1"/>
</dbReference>
<feature type="binding site" evidence="10">
    <location>
        <position position="293"/>
    </location>
    <ligand>
        <name>Zn(2+)</name>
        <dbReference type="ChEBI" id="CHEBI:29105"/>
    </ligand>
</feature>
<evidence type="ECO:0000259" key="12">
    <source>
        <dbReference type="PROSITE" id="PS51721"/>
    </source>
</evidence>
<dbReference type="PROSITE" id="PS51721">
    <property type="entry name" value="G_CP"/>
    <property type="match status" value="1"/>
</dbReference>
<dbReference type="SUPFAM" id="SSF52540">
    <property type="entry name" value="P-loop containing nucleoside triphosphate hydrolases"/>
    <property type="match status" value="1"/>
</dbReference>
<dbReference type="Gene3D" id="1.10.40.50">
    <property type="entry name" value="Probable gtpase engc, domain 3"/>
    <property type="match status" value="1"/>
</dbReference>
<evidence type="ECO:0000256" key="5">
    <source>
        <dbReference type="ARBA" id="ARBA00022741"/>
    </source>
</evidence>
<evidence type="ECO:0000256" key="3">
    <source>
        <dbReference type="ARBA" id="ARBA00022723"/>
    </source>
</evidence>